<reference evidence="4 5" key="1">
    <citation type="journal article" date="2015" name="Genome Announc.">
        <title>Draft Genome Sequence of Clostridium tyrobutyricum Strain DIVETGP, Isolated from Cow's Milk for Grana Padano Production.</title>
        <authorList>
            <person name="Soggiu A."/>
            <person name="Piras C."/>
            <person name="Gaiarsa S."/>
            <person name="Sassera D."/>
            <person name="Roncada P."/>
            <person name="Bendixen E."/>
            <person name="Brasca M."/>
            <person name="Bonizzi L."/>
        </authorList>
    </citation>
    <scope>NUCLEOTIDE SEQUENCE [LARGE SCALE GENOMIC DNA]</scope>
    <source>
        <strain evidence="4 5">DIVETGP</strain>
    </source>
</reference>
<dbReference type="PIRSF" id="PIRSF005962">
    <property type="entry name" value="Pept_M20D_amidohydro"/>
    <property type="match status" value="1"/>
</dbReference>
<dbReference type="InterPro" id="IPR036264">
    <property type="entry name" value="Bact_exopeptidase_dim_dom"/>
</dbReference>
<dbReference type="Pfam" id="PF07687">
    <property type="entry name" value="M20_dimer"/>
    <property type="match status" value="1"/>
</dbReference>
<dbReference type="EMBL" id="CBXI010000003">
    <property type="protein sequence ID" value="CDL90213.1"/>
    <property type="molecule type" value="Genomic_DNA"/>
</dbReference>
<dbReference type="Proteomes" id="UP000019482">
    <property type="component" value="Unassembled WGS sequence"/>
</dbReference>
<dbReference type="GO" id="GO:0019877">
    <property type="term" value="P:diaminopimelate biosynthetic process"/>
    <property type="evidence" value="ECO:0007669"/>
    <property type="project" value="UniProtKB-ARBA"/>
</dbReference>
<dbReference type="FunFam" id="3.30.70.360:FF:000001">
    <property type="entry name" value="N-acetyldiaminopimelate deacetylase"/>
    <property type="match status" value="1"/>
</dbReference>
<dbReference type="SUPFAM" id="SSF53187">
    <property type="entry name" value="Zn-dependent exopeptidases"/>
    <property type="match status" value="1"/>
</dbReference>
<feature type="binding site" evidence="2">
    <location>
        <position position="137"/>
    </location>
    <ligand>
        <name>Mn(2+)</name>
        <dbReference type="ChEBI" id="CHEBI:29035"/>
        <label>2</label>
    </ligand>
</feature>
<comment type="caution">
    <text evidence="4">The sequence shown here is derived from an EMBL/GenBank/DDBJ whole genome shotgun (WGS) entry which is preliminary data.</text>
</comment>
<dbReference type="InterPro" id="IPR002933">
    <property type="entry name" value="Peptidase_M20"/>
</dbReference>
<dbReference type="InterPro" id="IPR011650">
    <property type="entry name" value="Peptidase_M20_dimer"/>
</dbReference>
<evidence type="ECO:0000256" key="1">
    <source>
        <dbReference type="ARBA" id="ARBA00022801"/>
    </source>
</evidence>
<feature type="binding site" evidence="2">
    <location>
        <position position="101"/>
    </location>
    <ligand>
        <name>Mn(2+)</name>
        <dbReference type="ChEBI" id="CHEBI:29035"/>
        <label>2</label>
    </ligand>
</feature>
<dbReference type="GO" id="GO:0046872">
    <property type="term" value="F:metal ion binding"/>
    <property type="evidence" value="ECO:0007669"/>
    <property type="project" value="UniProtKB-KW"/>
</dbReference>
<dbReference type="NCBIfam" id="TIGR01891">
    <property type="entry name" value="amidohydrolases"/>
    <property type="match status" value="1"/>
</dbReference>
<keyword evidence="2" id="KW-0464">Manganese</keyword>
<feature type="binding site" evidence="2">
    <location>
        <position position="163"/>
    </location>
    <ligand>
        <name>Mn(2+)</name>
        <dbReference type="ChEBI" id="CHEBI:29035"/>
        <label>2</label>
    </ligand>
</feature>
<dbReference type="CDD" id="cd03886">
    <property type="entry name" value="M20_Acy1"/>
    <property type="match status" value="1"/>
</dbReference>
<dbReference type="AlphaFoldDB" id="W6N1T4"/>
<comment type="cofactor">
    <cofactor evidence="2">
        <name>Mn(2+)</name>
        <dbReference type="ChEBI" id="CHEBI:29035"/>
    </cofactor>
    <text evidence="2">The Mn(2+) ion enhances activity.</text>
</comment>
<proteinExistence type="predicted"/>
<protein>
    <submittedName>
        <fullName evidence="4">N-acetyl-L,L-diaminopimelate deacetylase</fullName>
        <ecNumber evidence="4">3.5.1.47</ecNumber>
    </submittedName>
</protein>
<dbReference type="Gene3D" id="3.40.630.10">
    <property type="entry name" value="Zn peptidases"/>
    <property type="match status" value="1"/>
</dbReference>
<dbReference type="RefSeq" id="WP_017750568.1">
    <property type="nucleotide sequence ID" value="NZ_CBXI010000003.1"/>
</dbReference>
<dbReference type="InterPro" id="IPR017439">
    <property type="entry name" value="Amidohydrolase"/>
</dbReference>
<dbReference type="SUPFAM" id="SSF55031">
    <property type="entry name" value="Bacterial exopeptidase dimerisation domain"/>
    <property type="match status" value="1"/>
</dbReference>
<dbReference type="Pfam" id="PF01546">
    <property type="entry name" value="Peptidase_M20"/>
    <property type="match status" value="1"/>
</dbReference>
<gene>
    <name evidence="4" type="ORF">CTDIVETGP_0283</name>
</gene>
<evidence type="ECO:0000313" key="5">
    <source>
        <dbReference type="Proteomes" id="UP000019482"/>
    </source>
</evidence>
<name>W6N1T4_CLOTY</name>
<feature type="binding site" evidence="2">
    <location>
        <position position="103"/>
    </location>
    <ligand>
        <name>Mn(2+)</name>
        <dbReference type="ChEBI" id="CHEBI:29035"/>
        <label>2</label>
    </ligand>
</feature>
<accession>W6N1T4</accession>
<dbReference type="PANTHER" id="PTHR11014">
    <property type="entry name" value="PEPTIDASE M20 FAMILY MEMBER"/>
    <property type="match status" value="1"/>
</dbReference>
<dbReference type="OrthoDB" id="9776731at2"/>
<keyword evidence="1 4" id="KW-0378">Hydrolase</keyword>
<dbReference type="EC" id="3.5.1.47" evidence="4"/>
<dbReference type="Gene3D" id="3.30.70.360">
    <property type="match status" value="1"/>
</dbReference>
<evidence type="ECO:0000259" key="3">
    <source>
        <dbReference type="Pfam" id="PF07687"/>
    </source>
</evidence>
<organism evidence="4 5">
    <name type="scientific">Clostridium tyrobutyricum DIVETGP</name>
    <dbReference type="NCBI Taxonomy" id="1408889"/>
    <lineage>
        <taxon>Bacteria</taxon>
        <taxon>Bacillati</taxon>
        <taxon>Bacillota</taxon>
        <taxon>Clostridia</taxon>
        <taxon>Eubacteriales</taxon>
        <taxon>Clostridiaceae</taxon>
        <taxon>Clostridium</taxon>
    </lineage>
</organism>
<feature type="domain" description="Peptidase M20 dimerisation" evidence="3">
    <location>
        <begin position="187"/>
        <end position="277"/>
    </location>
</feature>
<dbReference type="GeneID" id="29419011"/>
<dbReference type="GO" id="GO:0050118">
    <property type="term" value="F:N-acetyldiaminopimelate deacetylase activity"/>
    <property type="evidence" value="ECO:0007669"/>
    <property type="project" value="UniProtKB-EC"/>
</dbReference>
<keyword evidence="2" id="KW-0479">Metal-binding</keyword>
<feature type="binding site" evidence="2">
    <location>
        <position position="363"/>
    </location>
    <ligand>
        <name>Mn(2+)</name>
        <dbReference type="ChEBI" id="CHEBI:29035"/>
        <label>2</label>
    </ligand>
</feature>
<dbReference type="PANTHER" id="PTHR11014:SF63">
    <property type="entry name" value="METALLOPEPTIDASE, PUTATIVE (AFU_ORTHOLOGUE AFUA_6G09600)-RELATED"/>
    <property type="match status" value="1"/>
</dbReference>
<keyword evidence="5" id="KW-1185">Reference proteome</keyword>
<evidence type="ECO:0000256" key="2">
    <source>
        <dbReference type="PIRSR" id="PIRSR005962-1"/>
    </source>
</evidence>
<sequence>MNLDFLKMARNMQDELVKVRRDIHMHPELDYELYRTQGKIKDVLDKENIEYVESAGSGICAIIRGNGSKTIGLRADMDALPLQDMKKCDYASKEKGKMHACGHDAHTTILLGVAKILNRIKDQLNGNVKLFFEPAEETSGGAKVMIKEGVLESPHVDRVIGLHVEEGIDVGKIGVRYGVVNAASNPFNIKIKGIGAHGARPHTGIDPIVMGSYVVVALQEIISREIPPTDGALITVGSIHGGTAQNIIPTELTIAGIIRTMKTEHREYVKKRLREVTEGIVKSMRGSCEIEIEESYPCLYNDDTVIKNVVSSASKIIGDENIVDLKNPSMGVESFAYFSMNRPSAFYYLGSRNESRGITNPAHGNLFDIDEECLPIGVAIQCQAVYDFLK</sequence>
<evidence type="ECO:0000313" key="4">
    <source>
        <dbReference type="EMBL" id="CDL90213.1"/>
    </source>
</evidence>